<evidence type="ECO:0000256" key="1">
    <source>
        <dbReference type="SAM" id="Phobius"/>
    </source>
</evidence>
<dbReference type="OrthoDB" id="517811at2"/>
<accession>A0A3S1AHP9</accession>
<proteinExistence type="predicted"/>
<sequence>MNSLNLQIHEFSREFIDIREKDGKLVSGGFGASEIAHETHPVPDKIKQAVNRGDLRINDSYPPLQQEFALLAKEIDEYAILAVATREHDDKNRPLIAYRYFWLEKPENNSNDDIDGIGTLILWWQDSKQPKFNFKNSNNHLQYNVDTCSKTEIYTLFQQNFGTIFTELIAELKLSPYVVVKDVNETNSYFKLHYLTLHLNREFQAPLSWAWNVDIIENPKQFTNIWVANKNTSVKITSEIKHQKSQEPKTTSIKDLEKFLNKQPKQEKANHASEENLKQLILNAINIEQTSHLSQIIFFLNEYLIHNYEKDNVIDTVKFNLGNYSYMPVKEAVIYRAILVLLGFDDLFKWTQWLNNELDSDEKELSFKIQSFLIELSINNQSHNAYNQLQSLIFHNYSNLLLQLSNISTDSKEYKFATWLLFESKSIWRYYFKRYTQNIVKTLINQDVNLFYPDNELYNLLITNISEYETSRPQPLKNLRKQYKTLSLLLQKLGNNSLSALFYQLSEGAVPKDVYQRADVQIIPLTRKQTVTLAIKLRTFISEYKLVIIALTCIFISITGISWKLATEYLPQWQQNSSKN</sequence>
<reference evidence="2" key="1">
    <citation type="submission" date="2018-12" db="EMBL/GenBank/DDBJ databases">
        <authorList>
            <person name="Will S."/>
            <person name="Neumann-Schaal M."/>
            <person name="Henke P."/>
        </authorList>
    </citation>
    <scope>NUCLEOTIDE SEQUENCE</scope>
    <source>
        <strain evidence="2">PCC 7102</strain>
    </source>
</reference>
<keyword evidence="1" id="KW-0812">Transmembrane</keyword>
<feature type="transmembrane region" description="Helical" evidence="1">
    <location>
        <begin position="546"/>
        <end position="566"/>
    </location>
</feature>
<reference evidence="2" key="2">
    <citation type="journal article" date="2019" name="Genome Biol. Evol.">
        <title>Day and night: Metabolic profiles and evolutionary relationships of six axenic non-marine cyanobacteria.</title>
        <authorList>
            <person name="Will S.E."/>
            <person name="Henke P."/>
            <person name="Boedeker C."/>
            <person name="Huang S."/>
            <person name="Brinkmann H."/>
            <person name="Rohde M."/>
            <person name="Jarek M."/>
            <person name="Friedl T."/>
            <person name="Seufert S."/>
            <person name="Schumacher M."/>
            <person name="Overmann J."/>
            <person name="Neumann-Schaal M."/>
            <person name="Petersen J."/>
        </authorList>
    </citation>
    <scope>NUCLEOTIDE SEQUENCE [LARGE SCALE GENOMIC DNA]</scope>
    <source>
        <strain evidence="2">PCC 7102</strain>
    </source>
</reference>
<evidence type="ECO:0000313" key="2">
    <source>
        <dbReference type="EMBL" id="RUT00751.1"/>
    </source>
</evidence>
<dbReference type="EMBL" id="RSCL01000022">
    <property type="protein sequence ID" value="RUT00751.1"/>
    <property type="molecule type" value="Genomic_DNA"/>
</dbReference>
<comment type="caution">
    <text evidence="2">The sequence shown here is derived from an EMBL/GenBank/DDBJ whole genome shotgun (WGS) entry which is preliminary data.</text>
</comment>
<dbReference type="AlphaFoldDB" id="A0A3S1AHP9"/>
<gene>
    <name evidence="2" type="ORF">DSM106972_071600</name>
</gene>
<organism evidence="2 3">
    <name type="scientific">Dulcicalothrix desertica PCC 7102</name>
    <dbReference type="NCBI Taxonomy" id="232991"/>
    <lineage>
        <taxon>Bacteria</taxon>
        <taxon>Bacillati</taxon>
        <taxon>Cyanobacteriota</taxon>
        <taxon>Cyanophyceae</taxon>
        <taxon>Nostocales</taxon>
        <taxon>Calotrichaceae</taxon>
        <taxon>Dulcicalothrix</taxon>
    </lineage>
</organism>
<dbReference type="Proteomes" id="UP000271624">
    <property type="component" value="Unassembled WGS sequence"/>
</dbReference>
<dbReference type="RefSeq" id="WP_127085283.1">
    <property type="nucleotide sequence ID" value="NZ_RSCL01000022.1"/>
</dbReference>
<protein>
    <submittedName>
        <fullName evidence="2">Uncharacterized protein</fullName>
    </submittedName>
</protein>
<keyword evidence="3" id="KW-1185">Reference proteome</keyword>
<keyword evidence="1" id="KW-0472">Membrane</keyword>
<evidence type="ECO:0000313" key="3">
    <source>
        <dbReference type="Proteomes" id="UP000271624"/>
    </source>
</evidence>
<name>A0A3S1AHP9_9CYAN</name>
<keyword evidence="1" id="KW-1133">Transmembrane helix</keyword>